<dbReference type="AlphaFoldDB" id="M7Z4A6"/>
<protein>
    <submittedName>
        <fullName evidence="1">Uncharacterized protein</fullName>
    </submittedName>
</protein>
<sequence>MAPPRPLKTTVAGTKDPGQEPFAFNIGKGSMIKGDPLCSWARNGSAAHNLRLL</sequence>
<proteinExistence type="predicted"/>
<evidence type="ECO:0000313" key="1">
    <source>
        <dbReference type="EMBL" id="EMS57958.1"/>
    </source>
</evidence>
<organism evidence="1">
    <name type="scientific">Triticum urartu</name>
    <name type="common">Red wild einkorn</name>
    <name type="synonym">Crithodium urartu</name>
    <dbReference type="NCBI Taxonomy" id="4572"/>
    <lineage>
        <taxon>Eukaryota</taxon>
        <taxon>Viridiplantae</taxon>
        <taxon>Streptophyta</taxon>
        <taxon>Embryophyta</taxon>
        <taxon>Tracheophyta</taxon>
        <taxon>Spermatophyta</taxon>
        <taxon>Magnoliopsida</taxon>
        <taxon>Liliopsida</taxon>
        <taxon>Poales</taxon>
        <taxon>Poaceae</taxon>
        <taxon>BOP clade</taxon>
        <taxon>Pooideae</taxon>
        <taxon>Triticodae</taxon>
        <taxon>Triticeae</taxon>
        <taxon>Triticinae</taxon>
        <taxon>Triticum</taxon>
    </lineage>
</organism>
<name>M7Z4A6_TRIUA</name>
<dbReference type="EMBL" id="KD138571">
    <property type="protein sequence ID" value="EMS57958.1"/>
    <property type="molecule type" value="Genomic_DNA"/>
</dbReference>
<gene>
    <name evidence="1" type="ORF">TRIUR3_07884</name>
</gene>
<accession>M7Z4A6</accession>
<reference evidence="1" key="1">
    <citation type="journal article" date="2013" name="Nature">
        <title>Draft genome of the wheat A-genome progenitor Triticum urartu.</title>
        <authorList>
            <person name="Ling H.Q."/>
            <person name="Zhao S."/>
            <person name="Liu D."/>
            <person name="Wang J."/>
            <person name="Sun H."/>
            <person name="Zhang C."/>
            <person name="Fan H."/>
            <person name="Li D."/>
            <person name="Dong L."/>
            <person name="Tao Y."/>
            <person name="Gao C."/>
            <person name="Wu H."/>
            <person name="Li Y."/>
            <person name="Cui Y."/>
            <person name="Guo X."/>
            <person name="Zheng S."/>
            <person name="Wang B."/>
            <person name="Yu K."/>
            <person name="Liang Q."/>
            <person name="Yang W."/>
            <person name="Lou X."/>
            <person name="Chen J."/>
            <person name="Feng M."/>
            <person name="Jian J."/>
            <person name="Zhang X."/>
            <person name="Luo G."/>
            <person name="Jiang Y."/>
            <person name="Liu J."/>
            <person name="Wang Z."/>
            <person name="Sha Y."/>
            <person name="Zhang B."/>
            <person name="Wu H."/>
            <person name="Tang D."/>
            <person name="Shen Q."/>
            <person name="Xue P."/>
            <person name="Zou S."/>
            <person name="Wang X."/>
            <person name="Liu X."/>
            <person name="Wang F."/>
            <person name="Yang Y."/>
            <person name="An X."/>
            <person name="Dong Z."/>
            <person name="Zhang K."/>
            <person name="Zhang X."/>
            <person name="Luo M.C."/>
            <person name="Dvorak J."/>
            <person name="Tong Y."/>
            <person name="Wang J."/>
            <person name="Yang H."/>
            <person name="Li Z."/>
            <person name="Wang D."/>
            <person name="Zhang A."/>
            <person name="Wang J."/>
        </authorList>
    </citation>
    <scope>NUCLEOTIDE SEQUENCE</scope>
</reference>